<proteinExistence type="predicted"/>
<evidence type="ECO:0000256" key="2">
    <source>
        <dbReference type="SAM" id="MobiDB-lite"/>
    </source>
</evidence>
<dbReference type="PROSITE" id="PS51253">
    <property type="entry name" value="HTH_CENPB"/>
    <property type="match status" value="1"/>
</dbReference>
<dbReference type="EMBL" id="AWGH01000031">
    <property type="protein sequence ID" value="ODN86583.1"/>
    <property type="molecule type" value="Genomic_DNA"/>
</dbReference>
<dbReference type="OrthoDB" id="3197907at2759"/>
<feature type="domain" description="HTH CENPB-type" evidence="3">
    <location>
        <begin position="45"/>
        <end position="110"/>
    </location>
</feature>
<feature type="compositionally biased region" description="Pro residues" evidence="2">
    <location>
        <begin position="145"/>
        <end position="156"/>
    </location>
</feature>
<dbReference type="AlphaFoldDB" id="A0A1E3IDA2"/>
<evidence type="ECO:0000256" key="1">
    <source>
        <dbReference type="ARBA" id="ARBA00023125"/>
    </source>
</evidence>
<keyword evidence="5" id="KW-1185">Reference proteome</keyword>
<feature type="region of interest" description="Disordered" evidence="2">
    <location>
        <begin position="113"/>
        <end position="164"/>
    </location>
</feature>
<sequence length="248" mass="27985">MTDPVDSAVQYKRSHPKESFAKVANRFNVAPTTLNNRYHKKHASHATNNPRKLSVIQEKVLVDRINTYAERGTVLTQARIRELGQALHGRALGERWGSTFVERHREELDSGFYGCVEDGRQGAETSEDETYDSVDLSNPPSQASQPPPPAPSPGTPLGPRRRGRGALRNWKLDQIVALAQSEAEAEMVKAETVRVEKELEDVRAARAAMALDWDTGEDQEAVQDLPWGLYDVKYRDDNREALRKRKER</sequence>
<comment type="caution">
    <text evidence="4">The sequence shown here is derived from an EMBL/GenBank/DDBJ whole genome shotgun (WGS) entry which is preliminary data.</text>
</comment>
<dbReference type="Proteomes" id="UP000094819">
    <property type="component" value="Unassembled WGS sequence"/>
</dbReference>
<dbReference type="InterPro" id="IPR006600">
    <property type="entry name" value="HTH_CenpB_DNA-bd_dom"/>
</dbReference>
<keyword evidence="1" id="KW-0238">DNA-binding</keyword>
<accession>A0A1E3IDA2</accession>
<evidence type="ECO:0000313" key="4">
    <source>
        <dbReference type="EMBL" id="ODN86583.1"/>
    </source>
</evidence>
<organism evidence="4 5">
    <name type="scientific">Cryptococcus wingfieldii CBS 7118</name>
    <dbReference type="NCBI Taxonomy" id="1295528"/>
    <lineage>
        <taxon>Eukaryota</taxon>
        <taxon>Fungi</taxon>
        <taxon>Dikarya</taxon>
        <taxon>Basidiomycota</taxon>
        <taxon>Agaricomycotina</taxon>
        <taxon>Tremellomycetes</taxon>
        <taxon>Tremellales</taxon>
        <taxon>Cryptococcaceae</taxon>
        <taxon>Cryptococcus</taxon>
    </lineage>
</organism>
<reference evidence="4 5" key="1">
    <citation type="submission" date="2016-06" db="EMBL/GenBank/DDBJ databases">
        <title>Evolution of pathogenesis and genome organization in the Tremellales.</title>
        <authorList>
            <person name="Cuomo C."/>
            <person name="Litvintseva A."/>
            <person name="Heitman J."/>
            <person name="Chen Y."/>
            <person name="Sun S."/>
            <person name="Springer D."/>
            <person name="Dromer F."/>
            <person name="Young S."/>
            <person name="Zeng Q."/>
            <person name="Chapman S."/>
            <person name="Gujja S."/>
            <person name="Saif S."/>
            <person name="Birren B."/>
        </authorList>
    </citation>
    <scope>NUCLEOTIDE SEQUENCE [LARGE SCALE GENOMIC DNA]</scope>
    <source>
        <strain evidence="4 5">CBS 7118</strain>
    </source>
</reference>
<protein>
    <recommendedName>
        <fullName evidence="3">HTH CENPB-type domain-containing protein</fullName>
    </recommendedName>
</protein>
<dbReference type="RefSeq" id="XP_019028766.1">
    <property type="nucleotide sequence ID" value="XM_019179285.1"/>
</dbReference>
<dbReference type="GO" id="GO:0003677">
    <property type="term" value="F:DNA binding"/>
    <property type="evidence" value="ECO:0007669"/>
    <property type="project" value="UniProtKB-KW"/>
</dbReference>
<evidence type="ECO:0000259" key="3">
    <source>
        <dbReference type="PROSITE" id="PS51253"/>
    </source>
</evidence>
<name>A0A1E3IDA2_9TREE</name>
<dbReference type="GeneID" id="30196488"/>
<gene>
    <name evidence="4" type="ORF">L198_07277</name>
</gene>
<evidence type="ECO:0000313" key="5">
    <source>
        <dbReference type="Proteomes" id="UP000094819"/>
    </source>
</evidence>